<dbReference type="GO" id="GO:0016887">
    <property type="term" value="F:ATP hydrolysis activity"/>
    <property type="evidence" value="ECO:0007669"/>
    <property type="project" value="InterPro"/>
</dbReference>
<dbReference type="InterPro" id="IPR015855">
    <property type="entry name" value="ABC_transpr_MalK-like"/>
</dbReference>
<dbReference type="PANTHER" id="PTHR43875">
    <property type="entry name" value="MALTODEXTRIN IMPORT ATP-BINDING PROTEIN MSMX"/>
    <property type="match status" value="1"/>
</dbReference>
<dbReference type="PROSITE" id="PS50893">
    <property type="entry name" value="ABC_TRANSPORTER_2"/>
    <property type="match status" value="1"/>
</dbReference>
<dbReference type="PROSITE" id="PS00211">
    <property type="entry name" value="ABC_TRANSPORTER_1"/>
    <property type="match status" value="1"/>
</dbReference>
<keyword evidence="2" id="KW-0547">Nucleotide-binding</keyword>
<evidence type="ECO:0000313" key="4">
    <source>
        <dbReference type="EMBL" id="QOS67240.1"/>
    </source>
</evidence>
<dbReference type="AlphaFoldDB" id="A0A6L7IXP2"/>
<keyword evidence="1" id="KW-0813">Transport</keyword>
<dbReference type="KEGG" id="egd:GS424_011995"/>
<dbReference type="EMBL" id="CP063310">
    <property type="protein sequence ID" value="QOS67240.1"/>
    <property type="molecule type" value="Genomic_DNA"/>
</dbReference>
<dbReference type="Pfam" id="PF00005">
    <property type="entry name" value="ABC_tran"/>
    <property type="match status" value="1"/>
</dbReference>
<dbReference type="InterPro" id="IPR027417">
    <property type="entry name" value="P-loop_NTPase"/>
</dbReference>
<dbReference type="Pfam" id="PF17912">
    <property type="entry name" value="OB_MalK"/>
    <property type="match status" value="1"/>
</dbReference>
<dbReference type="Gene3D" id="3.40.50.300">
    <property type="entry name" value="P-loop containing nucleotide triphosphate hydrolases"/>
    <property type="match status" value="1"/>
</dbReference>
<dbReference type="GO" id="GO:0140359">
    <property type="term" value="F:ABC-type transporter activity"/>
    <property type="evidence" value="ECO:0007669"/>
    <property type="project" value="InterPro"/>
</dbReference>
<proteinExistence type="predicted"/>
<sequence length="370" mass="39942">MALLELEHLDKAFDKGAGRAVRDFSLTVDQGDFMVLVGSSGCGKSTILRLVAGLESPDCGRVVLDGRDVTRLRPADRNVAMVFQDYALYPHLSAFDNIAFPLKARKIPKDERARRVAAVSETLGIGDILDRTPPKLSGGQQQRVAIGRALVRDPALFLMDEPLSNLDAKLRSHMRGELARLHRSTGATMLYVTHDQTEAMTLATKIVVMDAGEVQQVGTPAELYFEPRTLFVAGFIGSPAMSFVPCRLVRGTLRFGDVGVPLPARAQRVAARYEGRELVLGVRPESLSLARGGAGPAAGATALVGRFQRGEIAGADAYLSIEVAGYPLVAKADVRQFGRYQPGDAVNASLRADGVFLFDPATEENVLVRR</sequence>
<dbReference type="InterPro" id="IPR047641">
    <property type="entry name" value="ABC_transpr_MalK/UgpC-like"/>
</dbReference>
<dbReference type="GO" id="GO:0008643">
    <property type="term" value="P:carbohydrate transport"/>
    <property type="evidence" value="ECO:0007669"/>
    <property type="project" value="InterPro"/>
</dbReference>
<evidence type="ECO:0000256" key="1">
    <source>
        <dbReference type="ARBA" id="ARBA00022448"/>
    </source>
</evidence>
<organism evidence="4 5">
    <name type="scientific">Eggerthella guodeyinii</name>
    <dbReference type="NCBI Taxonomy" id="2690837"/>
    <lineage>
        <taxon>Bacteria</taxon>
        <taxon>Bacillati</taxon>
        <taxon>Actinomycetota</taxon>
        <taxon>Coriobacteriia</taxon>
        <taxon>Eggerthellales</taxon>
        <taxon>Eggerthellaceae</taxon>
        <taxon>Eggerthella</taxon>
    </lineage>
</organism>
<dbReference type="Proteomes" id="UP000478463">
    <property type="component" value="Chromosome"/>
</dbReference>
<keyword evidence="3 4" id="KW-0067">ATP-binding</keyword>
<evidence type="ECO:0000313" key="5">
    <source>
        <dbReference type="Proteomes" id="UP000478463"/>
    </source>
</evidence>
<name>A0A6L7IXP2_9ACTN</name>
<dbReference type="InterPro" id="IPR008995">
    <property type="entry name" value="Mo/tungstate-bd_C_term_dom"/>
</dbReference>
<dbReference type="InterPro" id="IPR040582">
    <property type="entry name" value="OB_MalK-like"/>
</dbReference>
<reference evidence="4 5" key="1">
    <citation type="submission" date="2020-10" db="EMBL/GenBank/DDBJ databases">
        <title>Eggerthella sp. nov., isolated from human feces.</title>
        <authorList>
            <person name="Yajun G."/>
        </authorList>
    </citation>
    <scope>NUCLEOTIDE SEQUENCE [LARGE SCALE GENOMIC DNA]</scope>
    <source>
        <strain evidence="4 5">HF-1101</strain>
    </source>
</reference>
<dbReference type="InterPro" id="IPR012340">
    <property type="entry name" value="NA-bd_OB-fold"/>
</dbReference>
<dbReference type="InterPro" id="IPR003593">
    <property type="entry name" value="AAA+_ATPase"/>
</dbReference>
<dbReference type="FunFam" id="3.40.50.300:FF:000042">
    <property type="entry name" value="Maltose/maltodextrin ABC transporter, ATP-binding protein"/>
    <property type="match status" value="1"/>
</dbReference>
<evidence type="ECO:0000256" key="2">
    <source>
        <dbReference type="ARBA" id="ARBA00022741"/>
    </source>
</evidence>
<dbReference type="RefSeq" id="WP_160942790.1">
    <property type="nucleotide sequence ID" value="NZ_CP063310.1"/>
</dbReference>
<dbReference type="Gene3D" id="2.40.50.140">
    <property type="entry name" value="Nucleic acid-binding proteins"/>
    <property type="match status" value="1"/>
</dbReference>
<dbReference type="GO" id="GO:0055052">
    <property type="term" value="C:ATP-binding cassette (ABC) transporter complex, substrate-binding subunit-containing"/>
    <property type="evidence" value="ECO:0007669"/>
    <property type="project" value="TreeGrafter"/>
</dbReference>
<accession>A0A6L7IXP2</accession>
<dbReference type="InterPro" id="IPR003439">
    <property type="entry name" value="ABC_transporter-like_ATP-bd"/>
</dbReference>
<dbReference type="Gene3D" id="2.40.50.100">
    <property type="match status" value="1"/>
</dbReference>
<evidence type="ECO:0000256" key="3">
    <source>
        <dbReference type="ARBA" id="ARBA00022840"/>
    </source>
</evidence>
<dbReference type="SUPFAM" id="SSF50331">
    <property type="entry name" value="MOP-like"/>
    <property type="match status" value="1"/>
</dbReference>
<gene>
    <name evidence="4" type="ORF">GS424_011995</name>
</gene>
<dbReference type="SMART" id="SM00382">
    <property type="entry name" value="AAA"/>
    <property type="match status" value="1"/>
</dbReference>
<dbReference type="GO" id="GO:0005524">
    <property type="term" value="F:ATP binding"/>
    <property type="evidence" value="ECO:0007669"/>
    <property type="project" value="UniProtKB-KW"/>
</dbReference>
<dbReference type="PANTHER" id="PTHR43875:SF1">
    <property type="entry name" value="OSMOPROTECTIVE COMPOUNDS UPTAKE ATP-BINDING PROTEIN GGTA"/>
    <property type="match status" value="1"/>
</dbReference>
<dbReference type="CDD" id="cd03301">
    <property type="entry name" value="ABC_MalK_N"/>
    <property type="match status" value="1"/>
</dbReference>
<dbReference type="InterPro" id="IPR017871">
    <property type="entry name" value="ABC_transporter-like_CS"/>
</dbReference>
<protein>
    <submittedName>
        <fullName evidence="4">ABC transporter ATP-binding protein</fullName>
    </submittedName>
</protein>
<dbReference type="SUPFAM" id="SSF52540">
    <property type="entry name" value="P-loop containing nucleoside triphosphate hydrolases"/>
    <property type="match status" value="1"/>
</dbReference>